<dbReference type="GeneID" id="108012451"/>
<evidence type="ECO:0000313" key="2">
    <source>
        <dbReference type="Proteomes" id="UP001652628"/>
    </source>
</evidence>
<feature type="compositionally biased region" description="Low complexity" evidence="1">
    <location>
        <begin position="222"/>
        <end position="231"/>
    </location>
</feature>
<keyword evidence="2" id="KW-1185">Reference proteome</keyword>
<accession>A0AB40A4M5</accession>
<dbReference type="Proteomes" id="UP001652628">
    <property type="component" value="Chromosome 3"/>
</dbReference>
<evidence type="ECO:0000256" key="1">
    <source>
        <dbReference type="SAM" id="MobiDB-lite"/>
    </source>
</evidence>
<gene>
    <name evidence="3" type="primary">Svil</name>
</gene>
<sequence length="428" mass="47582">MQPSSLSLAERLAFFSNLCESGGGGGGGSANGRYRSRTSSYSRSPPIDRTTPRSSTTASSASVTPTPMDYSPIPHEKEPSSLTLESIIEPEQEEMREHVDQQQEEVKLRKNEPPVLRESPLHNGFHVLTRSATDPPSSTSPLRLNVRTIGKLILPDTFRGDRNNNNNNNSSNKSGSTSWNSCMVKLQSLDPVNLTVQLRTIGKVKSPFIEKQQEKVNPEKLSNGSSDSGSDSGKENCASNQQENQQSQQQLQQQQLQQDEDRAPPRVSEMRRKITRLVQQQQPQPQPVNRRHTTEITTVTIRSPNVDDRFAKYFGVKESFNSTTTLLKTQSLPPTTNQVEATNSHVRLPVTTVVSKRRELLKRTRPLSMDHYSSGCTSPTAMPSPKRAHSPINRRKATISSIEDIEVTPDELRAAGKDFKLLYGELLG</sequence>
<reference evidence="3" key="1">
    <citation type="submission" date="2025-08" db="UniProtKB">
        <authorList>
            <consortium name="RefSeq"/>
        </authorList>
    </citation>
    <scope>IDENTIFICATION</scope>
</reference>
<feature type="region of interest" description="Disordered" evidence="1">
    <location>
        <begin position="369"/>
        <end position="393"/>
    </location>
</feature>
<proteinExistence type="predicted"/>
<evidence type="ECO:0000313" key="3">
    <source>
        <dbReference type="RefSeq" id="XP_036670789.2"/>
    </source>
</evidence>
<dbReference type="RefSeq" id="XP_036670789.2">
    <property type="nucleotide sequence ID" value="XM_036814894.3"/>
</dbReference>
<name>A0AB40A4M5_DROSZ</name>
<feature type="compositionally biased region" description="Low complexity" evidence="1">
    <location>
        <begin position="52"/>
        <end position="67"/>
    </location>
</feature>
<feature type="region of interest" description="Disordered" evidence="1">
    <location>
        <begin position="156"/>
        <end position="178"/>
    </location>
</feature>
<organism evidence="2 3">
    <name type="scientific">Drosophila suzukii</name>
    <name type="common">Spotted-wing drosophila fruit fly</name>
    <dbReference type="NCBI Taxonomy" id="28584"/>
    <lineage>
        <taxon>Eukaryota</taxon>
        <taxon>Metazoa</taxon>
        <taxon>Ecdysozoa</taxon>
        <taxon>Arthropoda</taxon>
        <taxon>Hexapoda</taxon>
        <taxon>Insecta</taxon>
        <taxon>Pterygota</taxon>
        <taxon>Neoptera</taxon>
        <taxon>Endopterygota</taxon>
        <taxon>Diptera</taxon>
        <taxon>Brachycera</taxon>
        <taxon>Muscomorpha</taxon>
        <taxon>Ephydroidea</taxon>
        <taxon>Drosophilidae</taxon>
        <taxon>Drosophila</taxon>
        <taxon>Sophophora</taxon>
    </lineage>
</organism>
<feature type="compositionally biased region" description="Gly residues" evidence="1">
    <location>
        <begin position="21"/>
        <end position="30"/>
    </location>
</feature>
<feature type="compositionally biased region" description="Low complexity" evidence="1">
    <location>
        <begin position="163"/>
        <end position="178"/>
    </location>
</feature>
<feature type="region of interest" description="Disordered" evidence="1">
    <location>
        <begin position="17"/>
        <end position="81"/>
    </location>
</feature>
<feature type="region of interest" description="Disordered" evidence="1">
    <location>
        <begin position="209"/>
        <end position="267"/>
    </location>
</feature>
<feature type="compositionally biased region" description="Low complexity" evidence="1">
    <location>
        <begin position="239"/>
        <end position="257"/>
    </location>
</feature>
<protein>
    <submittedName>
        <fullName evidence="3">Spindle pole body component 97 isoform X13</fullName>
    </submittedName>
</protein>
<dbReference type="AlphaFoldDB" id="A0AB40A4M5"/>